<dbReference type="AlphaFoldDB" id="A0A3N0EJ75"/>
<protein>
    <recommendedName>
        <fullName evidence="2">Outer membrane protein beta-barrel domain-containing protein</fullName>
    </recommendedName>
</protein>
<dbReference type="Pfam" id="PF13568">
    <property type="entry name" value="OMP_b-brl_2"/>
    <property type="match status" value="1"/>
</dbReference>
<evidence type="ECO:0000259" key="2">
    <source>
        <dbReference type="Pfam" id="PF13568"/>
    </source>
</evidence>
<evidence type="ECO:0000313" key="3">
    <source>
        <dbReference type="EMBL" id="RNL87824.1"/>
    </source>
</evidence>
<organism evidence="3 4">
    <name type="scientific">Sinomicrobium pectinilyticum</name>
    <dbReference type="NCBI Taxonomy" id="1084421"/>
    <lineage>
        <taxon>Bacteria</taxon>
        <taxon>Pseudomonadati</taxon>
        <taxon>Bacteroidota</taxon>
        <taxon>Flavobacteriia</taxon>
        <taxon>Flavobacteriales</taxon>
        <taxon>Flavobacteriaceae</taxon>
        <taxon>Sinomicrobium</taxon>
    </lineage>
</organism>
<evidence type="ECO:0000256" key="1">
    <source>
        <dbReference type="SAM" id="SignalP"/>
    </source>
</evidence>
<accession>A0A3N0EJ75</accession>
<dbReference type="Proteomes" id="UP000267469">
    <property type="component" value="Unassembled WGS sequence"/>
</dbReference>
<feature type="domain" description="Outer membrane protein beta-barrel" evidence="2">
    <location>
        <begin position="26"/>
        <end position="236"/>
    </location>
</feature>
<keyword evidence="1" id="KW-0732">Signal</keyword>
<dbReference type="OrthoDB" id="997094at2"/>
<feature type="signal peptide" evidence="1">
    <location>
        <begin position="1"/>
        <end position="26"/>
    </location>
</feature>
<reference evidence="3 4" key="1">
    <citation type="submission" date="2018-10" db="EMBL/GenBank/DDBJ databases">
        <title>Sinomicrobium pectinilyticum sp. nov., a pectinase-producing bacterium isolated from alkaline and saline soil, and emended description of the genus Sinomicrobium.</title>
        <authorList>
            <person name="Cheng B."/>
            <person name="Li C."/>
            <person name="Lai Q."/>
            <person name="Du M."/>
            <person name="Shao Z."/>
            <person name="Xu P."/>
            <person name="Yang C."/>
        </authorList>
    </citation>
    <scope>NUCLEOTIDE SEQUENCE [LARGE SCALE GENOMIC DNA]</scope>
    <source>
        <strain evidence="3 4">5DNS001</strain>
    </source>
</reference>
<dbReference type="EMBL" id="RJTM01000068">
    <property type="protein sequence ID" value="RNL87824.1"/>
    <property type="molecule type" value="Genomic_DNA"/>
</dbReference>
<proteinExistence type="predicted"/>
<feature type="chain" id="PRO_5018337240" description="Outer membrane protein beta-barrel domain-containing protein" evidence="1">
    <location>
        <begin position="27"/>
        <end position="288"/>
    </location>
</feature>
<evidence type="ECO:0000313" key="4">
    <source>
        <dbReference type="Proteomes" id="UP000267469"/>
    </source>
</evidence>
<sequence length="288" mass="32158">MKNTTVFIHSAIVVLTMAFAIMPCTAQNNNELSVYISGPFQSLRSDAGEGGEYQSRNGGSFGIGYGYAFNENWSLLVNAELQLYRSAWRYERFGDAYETTDMEGDDFEFRYTFSGYKEKQKAYFVEVPLMLQYTSRGMYTQFYAAAGVGVGFVVDASYSSDYGHLSTSGYYPQWDAELHAPEFMGFGDYGSGHIASRDLELKNSYTLKLETGIRQILNDSNAMYLGIYLNYGLNDLAEGETAPSVLTYQPDNPSDFDISSLTTSSNTSSGDKLRAIGFGLKLRYAFSW</sequence>
<dbReference type="InterPro" id="IPR025665">
    <property type="entry name" value="Beta-barrel_OMP_2"/>
</dbReference>
<name>A0A3N0EJ75_SINP1</name>
<keyword evidence="4" id="KW-1185">Reference proteome</keyword>
<gene>
    <name evidence="3" type="ORF">ED312_09335</name>
</gene>
<dbReference type="RefSeq" id="WP_123215741.1">
    <property type="nucleotide sequence ID" value="NZ_RJTM01000068.1"/>
</dbReference>
<comment type="caution">
    <text evidence="3">The sequence shown here is derived from an EMBL/GenBank/DDBJ whole genome shotgun (WGS) entry which is preliminary data.</text>
</comment>